<sequence>MWQRGHSTNGSCFPFLALDVPLHDDSISSLFDAAAGAVAKPSPRRQAVAPSPSRRTVAPPPSRKAAKPSPPSPSQCLFDLNGEEEHCM</sequence>
<evidence type="ECO:0000313" key="2">
    <source>
        <dbReference type="EMBL" id="KAG8077395.1"/>
    </source>
</evidence>
<accession>A0A8J5T7S9</accession>
<reference evidence="2" key="1">
    <citation type="journal article" date="2021" name="bioRxiv">
        <title>Whole Genome Assembly and Annotation of Northern Wild Rice, Zizania palustris L., Supports a Whole Genome Duplication in the Zizania Genus.</title>
        <authorList>
            <person name="Haas M."/>
            <person name="Kono T."/>
            <person name="Macchietto M."/>
            <person name="Millas R."/>
            <person name="McGilp L."/>
            <person name="Shao M."/>
            <person name="Duquette J."/>
            <person name="Hirsch C.N."/>
            <person name="Kimball J."/>
        </authorList>
    </citation>
    <scope>NUCLEOTIDE SEQUENCE</scope>
    <source>
        <tissue evidence="2">Fresh leaf tissue</tissue>
    </source>
</reference>
<gene>
    <name evidence="2" type="ORF">GUJ93_ZPchr0007g6044</name>
</gene>
<feature type="compositionally biased region" description="Pro residues" evidence="1">
    <location>
        <begin position="58"/>
        <end position="73"/>
    </location>
</feature>
<organism evidence="2 3">
    <name type="scientific">Zizania palustris</name>
    <name type="common">Northern wild rice</name>
    <dbReference type="NCBI Taxonomy" id="103762"/>
    <lineage>
        <taxon>Eukaryota</taxon>
        <taxon>Viridiplantae</taxon>
        <taxon>Streptophyta</taxon>
        <taxon>Embryophyta</taxon>
        <taxon>Tracheophyta</taxon>
        <taxon>Spermatophyta</taxon>
        <taxon>Magnoliopsida</taxon>
        <taxon>Liliopsida</taxon>
        <taxon>Poales</taxon>
        <taxon>Poaceae</taxon>
        <taxon>BOP clade</taxon>
        <taxon>Oryzoideae</taxon>
        <taxon>Oryzeae</taxon>
        <taxon>Zizaniinae</taxon>
        <taxon>Zizania</taxon>
    </lineage>
</organism>
<name>A0A8J5T7S9_ZIZPA</name>
<keyword evidence="3" id="KW-1185">Reference proteome</keyword>
<evidence type="ECO:0000313" key="3">
    <source>
        <dbReference type="Proteomes" id="UP000729402"/>
    </source>
</evidence>
<dbReference type="Proteomes" id="UP000729402">
    <property type="component" value="Unassembled WGS sequence"/>
</dbReference>
<dbReference type="EMBL" id="JAAALK010000282">
    <property type="protein sequence ID" value="KAG8077395.1"/>
    <property type="molecule type" value="Genomic_DNA"/>
</dbReference>
<feature type="region of interest" description="Disordered" evidence="1">
    <location>
        <begin position="36"/>
        <end position="81"/>
    </location>
</feature>
<dbReference type="AlphaFoldDB" id="A0A8J5T7S9"/>
<proteinExistence type="predicted"/>
<protein>
    <submittedName>
        <fullName evidence="2">Uncharacterized protein</fullName>
    </submittedName>
</protein>
<reference evidence="2" key="2">
    <citation type="submission" date="2021-02" db="EMBL/GenBank/DDBJ databases">
        <authorList>
            <person name="Kimball J.A."/>
            <person name="Haas M.W."/>
            <person name="Macchietto M."/>
            <person name="Kono T."/>
            <person name="Duquette J."/>
            <person name="Shao M."/>
        </authorList>
    </citation>
    <scope>NUCLEOTIDE SEQUENCE</scope>
    <source>
        <tissue evidence="2">Fresh leaf tissue</tissue>
    </source>
</reference>
<comment type="caution">
    <text evidence="2">The sequence shown here is derived from an EMBL/GenBank/DDBJ whole genome shotgun (WGS) entry which is preliminary data.</text>
</comment>
<evidence type="ECO:0000256" key="1">
    <source>
        <dbReference type="SAM" id="MobiDB-lite"/>
    </source>
</evidence>